<dbReference type="Pfam" id="PF09339">
    <property type="entry name" value="HTH_IclR"/>
    <property type="match status" value="1"/>
</dbReference>
<keyword evidence="1" id="KW-0805">Transcription regulation</keyword>
<dbReference type="Pfam" id="PF01614">
    <property type="entry name" value="IclR_C"/>
    <property type="match status" value="1"/>
</dbReference>
<dbReference type="OrthoDB" id="9791752at2"/>
<organism evidence="6 7">
    <name type="scientific">Aureibacillus halotolerans</name>
    <dbReference type="NCBI Taxonomy" id="1508390"/>
    <lineage>
        <taxon>Bacteria</taxon>
        <taxon>Bacillati</taxon>
        <taxon>Bacillota</taxon>
        <taxon>Bacilli</taxon>
        <taxon>Bacillales</taxon>
        <taxon>Bacillaceae</taxon>
        <taxon>Aureibacillus</taxon>
    </lineage>
</organism>
<dbReference type="Gene3D" id="3.30.450.40">
    <property type="match status" value="1"/>
</dbReference>
<dbReference type="InterPro" id="IPR014757">
    <property type="entry name" value="Tscrpt_reg_IclR_C"/>
</dbReference>
<evidence type="ECO:0000313" key="6">
    <source>
        <dbReference type="EMBL" id="TDQ40881.1"/>
    </source>
</evidence>
<dbReference type="InterPro" id="IPR036388">
    <property type="entry name" value="WH-like_DNA-bd_sf"/>
</dbReference>
<dbReference type="EMBL" id="SNYJ01000005">
    <property type="protein sequence ID" value="TDQ40881.1"/>
    <property type="molecule type" value="Genomic_DNA"/>
</dbReference>
<dbReference type="InterPro" id="IPR036390">
    <property type="entry name" value="WH_DNA-bd_sf"/>
</dbReference>
<keyword evidence="7" id="KW-1185">Reference proteome</keyword>
<dbReference type="Gene3D" id="1.10.10.10">
    <property type="entry name" value="Winged helix-like DNA-binding domain superfamily/Winged helix DNA-binding domain"/>
    <property type="match status" value="1"/>
</dbReference>
<dbReference type="GO" id="GO:0003700">
    <property type="term" value="F:DNA-binding transcription factor activity"/>
    <property type="evidence" value="ECO:0007669"/>
    <property type="project" value="TreeGrafter"/>
</dbReference>
<dbReference type="Proteomes" id="UP000295632">
    <property type="component" value="Unassembled WGS sequence"/>
</dbReference>
<accession>A0A4R6U458</accession>
<keyword evidence="2" id="KW-0238">DNA-binding</keyword>
<reference evidence="6 7" key="1">
    <citation type="submission" date="2019-03" db="EMBL/GenBank/DDBJ databases">
        <title>Genomic Encyclopedia of Type Strains, Phase IV (KMG-IV): sequencing the most valuable type-strain genomes for metagenomic binning, comparative biology and taxonomic classification.</title>
        <authorList>
            <person name="Goeker M."/>
        </authorList>
    </citation>
    <scope>NUCLEOTIDE SEQUENCE [LARGE SCALE GENOMIC DNA]</scope>
    <source>
        <strain evidence="6 7">DSM 28697</strain>
    </source>
</reference>
<name>A0A4R6U458_9BACI</name>
<evidence type="ECO:0000256" key="1">
    <source>
        <dbReference type="ARBA" id="ARBA00023015"/>
    </source>
</evidence>
<keyword evidence="3" id="KW-0804">Transcription</keyword>
<evidence type="ECO:0000256" key="3">
    <source>
        <dbReference type="ARBA" id="ARBA00023163"/>
    </source>
</evidence>
<dbReference type="RefSeq" id="WP_133580063.1">
    <property type="nucleotide sequence ID" value="NZ_SNYJ01000005.1"/>
</dbReference>
<dbReference type="SUPFAM" id="SSF55781">
    <property type="entry name" value="GAF domain-like"/>
    <property type="match status" value="1"/>
</dbReference>
<gene>
    <name evidence="6" type="ORF">EV213_105227</name>
</gene>
<comment type="caution">
    <text evidence="6">The sequence shown here is derived from an EMBL/GenBank/DDBJ whole genome shotgun (WGS) entry which is preliminary data.</text>
</comment>
<evidence type="ECO:0000256" key="2">
    <source>
        <dbReference type="ARBA" id="ARBA00023125"/>
    </source>
</evidence>
<dbReference type="InterPro" id="IPR050707">
    <property type="entry name" value="HTH_MetabolicPath_Reg"/>
</dbReference>
<sequence>MKSFDRAMHIVTMIAFDEQKSDWSISEISDQLHLPLSTTHRLLMSLQKHKLIEQQEETKKYSLGKRWVEIGLRMLDSMELKHAARPYMKKLAEESEESVFLSVRNHNHGILIDRIDGPLNVKVIERLGERRGLHYGAPNKAIFAFTEHGDRERILRDCFEAEEDRERMRDQLDVIVARGYSISFGEITKGTASVAAPILSYDSSVLGALGVELVGEVIEERRLDDLIKRVQEKAQAISALFGGPSMLSEKRKQFPQYGKS</sequence>
<dbReference type="GO" id="GO:0045892">
    <property type="term" value="P:negative regulation of DNA-templated transcription"/>
    <property type="evidence" value="ECO:0007669"/>
    <property type="project" value="TreeGrafter"/>
</dbReference>
<dbReference type="InterPro" id="IPR029016">
    <property type="entry name" value="GAF-like_dom_sf"/>
</dbReference>
<evidence type="ECO:0000259" key="5">
    <source>
        <dbReference type="PROSITE" id="PS51078"/>
    </source>
</evidence>
<feature type="domain" description="HTH iclR-type" evidence="4">
    <location>
        <begin position="1"/>
        <end position="65"/>
    </location>
</feature>
<dbReference type="SUPFAM" id="SSF46785">
    <property type="entry name" value="Winged helix' DNA-binding domain"/>
    <property type="match status" value="1"/>
</dbReference>
<feature type="domain" description="IclR-ED" evidence="5">
    <location>
        <begin position="66"/>
        <end position="243"/>
    </location>
</feature>
<dbReference type="InterPro" id="IPR005471">
    <property type="entry name" value="Tscrpt_reg_IclR_N"/>
</dbReference>
<proteinExistence type="predicted"/>
<dbReference type="PANTHER" id="PTHR30136">
    <property type="entry name" value="HELIX-TURN-HELIX TRANSCRIPTIONAL REGULATOR, ICLR FAMILY"/>
    <property type="match status" value="1"/>
</dbReference>
<dbReference type="PROSITE" id="PS51077">
    <property type="entry name" value="HTH_ICLR"/>
    <property type="match status" value="1"/>
</dbReference>
<dbReference type="PANTHER" id="PTHR30136:SF24">
    <property type="entry name" value="HTH-TYPE TRANSCRIPTIONAL REPRESSOR ALLR"/>
    <property type="match status" value="1"/>
</dbReference>
<dbReference type="AlphaFoldDB" id="A0A4R6U458"/>
<protein>
    <submittedName>
        <fullName evidence="6">IclR family transcriptional regulator</fullName>
    </submittedName>
</protein>
<evidence type="ECO:0000259" key="4">
    <source>
        <dbReference type="PROSITE" id="PS51077"/>
    </source>
</evidence>
<dbReference type="GO" id="GO:0003677">
    <property type="term" value="F:DNA binding"/>
    <property type="evidence" value="ECO:0007669"/>
    <property type="project" value="UniProtKB-KW"/>
</dbReference>
<evidence type="ECO:0000313" key="7">
    <source>
        <dbReference type="Proteomes" id="UP000295632"/>
    </source>
</evidence>
<dbReference type="PROSITE" id="PS51078">
    <property type="entry name" value="ICLR_ED"/>
    <property type="match status" value="1"/>
</dbReference>
<dbReference type="SMART" id="SM00346">
    <property type="entry name" value="HTH_ICLR"/>
    <property type="match status" value="1"/>
</dbReference>